<evidence type="ECO:0000256" key="3">
    <source>
        <dbReference type="RuleBase" id="RU003560"/>
    </source>
</evidence>
<dbReference type="EMBL" id="JAWLNX010000019">
    <property type="protein sequence ID" value="MEB3370506.1"/>
    <property type="molecule type" value="Genomic_DNA"/>
</dbReference>
<reference evidence="4 5" key="1">
    <citation type="submission" date="2023-10" db="EMBL/GenBank/DDBJ databases">
        <title>Saccharopolyspora sp. nov., isolated from mangrove soil.</title>
        <authorList>
            <person name="Lu Y."/>
            <person name="Liu W."/>
        </authorList>
    </citation>
    <scope>NUCLEOTIDE SEQUENCE [LARGE SCALE GENOMIC DNA]</scope>
    <source>
        <strain evidence="4 5">S2-29</strain>
    </source>
</reference>
<dbReference type="PANTHER" id="PTHR43094">
    <property type="entry name" value="AMINOTRANSFERASE"/>
    <property type="match status" value="1"/>
</dbReference>
<evidence type="ECO:0000256" key="1">
    <source>
        <dbReference type="ARBA" id="ARBA00008954"/>
    </source>
</evidence>
<dbReference type="InterPro" id="IPR005814">
    <property type="entry name" value="Aminotrans_3"/>
</dbReference>
<dbReference type="CDD" id="cd00610">
    <property type="entry name" value="OAT_like"/>
    <property type="match status" value="1"/>
</dbReference>
<dbReference type="InterPro" id="IPR015424">
    <property type="entry name" value="PyrdxlP-dep_Trfase"/>
</dbReference>
<dbReference type="Pfam" id="PF00202">
    <property type="entry name" value="Aminotran_3"/>
    <property type="match status" value="1"/>
</dbReference>
<name>A0ABU6AG46_9PSEU</name>
<dbReference type="GO" id="GO:0008483">
    <property type="term" value="F:transaminase activity"/>
    <property type="evidence" value="ECO:0007669"/>
    <property type="project" value="UniProtKB-KW"/>
</dbReference>
<comment type="similarity">
    <text evidence="1 3">Belongs to the class-III pyridoxal-phosphate-dependent aminotransferase family.</text>
</comment>
<dbReference type="InterPro" id="IPR015422">
    <property type="entry name" value="PyrdxlP-dep_Trfase_small"/>
</dbReference>
<dbReference type="InterPro" id="IPR049704">
    <property type="entry name" value="Aminotrans_3_PPA_site"/>
</dbReference>
<organism evidence="4 5">
    <name type="scientific">Saccharopolyspora mangrovi</name>
    <dbReference type="NCBI Taxonomy" id="3082379"/>
    <lineage>
        <taxon>Bacteria</taxon>
        <taxon>Bacillati</taxon>
        <taxon>Actinomycetota</taxon>
        <taxon>Actinomycetes</taxon>
        <taxon>Pseudonocardiales</taxon>
        <taxon>Pseudonocardiaceae</taxon>
        <taxon>Saccharopolyspora</taxon>
    </lineage>
</organism>
<dbReference type="InterPro" id="IPR015421">
    <property type="entry name" value="PyrdxlP-dep_Trfase_major"/>
</dbReference>
<dbReference type="Gene3D" id="3.90.1150.10">
    <property type="entry name" value="Aspartate Aminotransferase, domain 1"/>
    <property type="match status" value="1"/>
</dbReference>
<sequence length="426" mass="45451">MPTVQRERLTVVHGDGAWLTTSTGDRLLDGTAGLWHANIGHGRQRLADAARAQMTSLETYHVFGRSANEPALRLADRLAEMVPVAGSKIFLTSGGSDSIEAACKLARLHWQLEGRPQKRIVVSRERAYHGLHAFGTSIGGLTYNRTGYGTSSLVPECARIPTHGLDGAIEVMEQIGCENIAAIITEPVLGTGGVHGPEQGYLEGLEEFARANDILLIIDEVITGFGRTGRMFASERWQLSPDIMTMAKGITSGYAPLGGIAVAPRVADRFFTGKDAPIFRHGLTYSGHATACAVAEANIDVIVDEALVTRAAKLEEVLVSEVGSLRTHPLVREVRAGCGLLAGVELNADADAAAVADLCSESGLMTRVIHGNTLQISPPFVVTEPEIELLAATMRSALDHYSTARVAPVIPEVSDFQKGALCSRKT</sequence>
<keyword evidence="4" id="KW-0032">Aminotransferase</keyword>
<dbReference type="SUPFAM" id="SSF53383">
    <property type="entry name" value="PLP-dependent transferases"/>
    <property type="match status" value="1"/>
</dbReference>
<comment type="caution">
    <text evidence="4">The sequence shown here is derived from an EMBL/GenBank/DDBJ whole genome shotgun (WGS) entry which is preliminary data.</text>
</comment>
<gene>
    <name evidence="4" type="ORF">R4I43_24175</name>
</gene>
<accession>A0ABU6AG46</accession>
<evidence type="ECO:0000313" key="5">
    <source>
        <dbReference type="Proteomes" id="UP001327093"/>
    </source>
</evidence>
<dbReference type="PIRSF" id="PIRSF000521">
    <property type="entry name" value="Transaminase_4ab_Lys_Orn"/>
    <property type="match status" value="1"/>
</dbReference>
<dbReference type="PANTHER" id="PTHR43094:SF1">
    <property type="entry name" value="AMINOTRANSFERASE CLASS-III"/>
    <property type="match status" value="1"/>
</dbReference>
<proteinExistence type="inferred from homology"/>
<evidence type="ECO:0000256" key="2">
    <source>
        <dbReference type="ARBA" id="ARBA00022898"/>
    </source>
</evidence>
<protein>
    <submittedName>
        <fullName evidence="4">Aminotransferase class III-fold pyridoxal phosphate-dependent enzyme</fullName>
    </submittedName>
</protein>
<keyword evidence="5" id="KW-1185">Reference proteome</keyword>
<evidence type="ECO:0000313" key="4">
    <source>
        <dbReference type="EMBL" id="MEB3370506.1"/>
    </source>
</evidence>
<keyword evidence="2 3" id="KW-0663">Pyridoxal phosphate</keyword>
<keyword evidence="4" id="KW-0808">Transferase</keyword>
<dbReference type="PROSITE" id="PS00600">
    <property type="entry name" value="AA_TRANSFER_CLASS_3"/>
    <property type="match status" value="1"/>
</dbReference>
<dbReference type="RefSeq" id="WP_324267984.1">
    <property type="nucleotide sequence ID" value="NZ_JAWLNX010000019.1"/>
</dbReference>
<dbReference type="Proteomes" id="UP001327093">
    <property type="component" value="Unassembled WGS sequence"/>
</dbReference>
<dbReference type="Gene3D" id="3.40.640.10">
    <property type="entry name" value="Type I PLP-dependent aspartate aminotransferase-like (Major domain)"/>
    <property type="match status" value="1"/>
</dbReference>